<gene>
    <name evidence="4" type="ORF">GCM10010185_67380</name>
</gene>
<dbReference type="Gene3D" id="3.40.50.1820">
    <property type="entry name" value="alpha/beta hydrolase"/>
    <property type="match status" value="1"/>
</dbReference>
<dbReference type="EMBL" id="BMRG01000025">
    <property type="protein sequence ID" value="GGP84029.1"/>
    <property type="molecule type" value="Genomic_DNA"/>
</dbReference>
<evidence type="ECO:0008006" key="6">
    <source>
        <dbReference type="Google" id="ProtNLM"/>
    </source>
</evidence>
<keyword evidence="1" id="KW-0378">Hydrolase</keyword>
<evidence type="ECO:0000313" key="4">
    <source>
        <dbReference type="EMBL" id="GGP84029.1"/>
    </source>
</evidence>
<dbReference type="SUPFAM" id="SSF53474">
    <property type="entry name" value="alpha/beta-Hydrolases"/>
    <property type="match status" value="1"/>
</dbReference>
<dbReference type="Pfam" id="PF07224">
    <property type="entry name" value="Chlorophyllase"/>
    <property type="match status" value="1"/>
</dbReference>
<keyword evidence="2" id="KW-0442">Lipid degradation</keyword>
<accession>A0A918ATZ0</accession>
<protein>
    <recommendedName>
        <fullName evidence="6">Chlorophyllase</fullName>
    </recommendedName>
</protein>
<evidence type="ECO:0000256" key="2">
    <source>
        <dbReference type="ARBA" id="ARBA00022963"/>
    </source>
</evidence>
<organism evidence="4 5">
    <name type="scientific">Saccharothrix coeruleofusca</name>
    <dbReference type="NCBI Taxonomy" id="33919"/>
    <lineage>
        <taxon>Bacteria</taxon>
        <taxon>Bacillati</taxon>
        <taxon>Actinomycetota</taxon>
        <taxon>Actinomycetes</taxon>
        <taxon>Pseudonocardiales</taxon>
        <taxon>Pseudonocardiaceae</taxon>
        <taxon>Saccharothrix</taxon>
    </lineage>
</organism>
<evidence type="ECO:0000256" key="1">
    <source>
        <dbReference type="ARBA" id="ARBA00022801"/>
    </source>
</evidence>
<dbReference type="Proteomes" id="UP000639606">
    <property type="component" value="Unassembled WGS sequence"/>
</dbReference>
<evidence type="ECO:0000256" key="3">
    <source>
        <dbReference type="ARBA" id="ARBA00023098"/>
    </source>
</evidence>
<keyword evidence="3" id="KW-0443">Lipid metabolism</keyword>
<proteinExistence type="predicted"/>
<reference evidence="4" key="1">
    <citation type="journal article" date="2014" name="Int. J. Syst. Evol. Microbiol.">
        <title>Complete genome sequence of Corynebacterium casei LMG S-19264T (=DSM 44701T), isolated from a smear-ripened cheese.</title>
        <authorList>
            <consortium name="US DOE Joint Genome Institute (JGI-PGF)"/>
            <person name="Walter F."/>
            <person name="Albersmeier A."/>
            <person name="Kalinowski J."/>
            <person name="Ruckert C."/>
        </authorList>
    </citation>
    <scope>NUCLEOTIDE SEQUENCE</scope>
    <source>
        <strain evidence="4">JCM 3313</strain>
    </source>
</reference>
<comment type="caution">
    <text evidence="4">The sequence shown here is derived from an EMBL/GenBank/DDBJ whole genome shotgun (WGS) entry which is preliminary data.</text>
</comment>
<keyword evidence="5" id="KW-1185">Reference proteome</keyword>
<dbReference type="GO" id="GO:0016042">
    <property type="term" value="P:lipid catabolic process"/>
    <property type="evidence" value="ECO:0007669"/>
    <property type="project" value="UniProtKB-KW"/>
</dbReference>
<dbReference type="AlphaFoldDB" id="A0A918ATZ0"/>
<dbReference type="InterPro" id="IPR029058">
    <property type="entry name" value="AB_hydrolase_fold"/>
</dbReference>
<dbReference type="PANTHER" id="PTHR10272:SF0">
    <property type="entry name" value="PLATELET-ACTIVATING FACTOR ACETYLHYDROLASE"/>
    <property type="match status" value="1"/>
</dbReference>
<dbReference type="PANTHER" id="PTHR10272">
    <property type="entry name" value="PLATELET-ACTIVATING FACTOR ACETYLHYDROLASE"/>
    <property type="match status" value="1"/>
</dbReference>
<name>A0A918ATZ0_9PSEU</name>
<dbReference type="RefSeq" id="WP_189227396.1">
    <property type="nucleotide sequence ID" value="NZ_BMRG01000025.1"/>
</dbReference>
<dbReference type="InterPro" id="IPR017395">
    <property type="entry name" value="Chlorophyllase-like"/>
</dbReference>
<dbReference type="GO" id="GO:0003847">
    <property type="term" value="F:1-alkyl-2-acetylglycerophosphocholine esterase activity"/>
    <property type="evidence" value="ECO:0007669"/>
    <property type="project" value="TreeGrafter"/>
</dbReference>
<reference evidence="4" key="2">
    <citation type="submission" date="2020-09" db="EMBL/GenBank/DDBJ databases">
        <authorList>
            <person name="Sun Q."/>
            <person name="Ohkuma M."/>
        </authorList>
    </citation>
    <scope>NUCLEOTIDE SEQUENCE</scope>
    <source>
        <strain evidence="4">JCM 3313</strain>
    </source>
</reference>
<evidence type="ECO:0000313" key="5">
    <source>
        <dbReference type="Proteomes" id="UP000639606"/>
    </source>
</evidence>
<sequence length="303" mass="32125">MTGTALPVISVKPVALPAPGRGEDLRVRVSAPVTGDGLPIVVFSHGFGSSMDGYGPLTDFWAAHGFAVVQPTHLDSRTLGIPPDDPRTPRIWRFRVEDVKLVLDRLDVLEAAVPGLAGRLDRDRIAVAGHSFGGQTAGNLLGLRVLDPAGGGGQDLSDPRVAAGVLLATAGRGGADLTPFAAENFPFLNPDFTTMTTPALVVAGDRDDSPLTVRGPDWMTDPYFLSPGGKSLLTLFGAEHSLGGIPGYEAKETTDDNPERVALLQRITWAYLRHALGVEDDSWAAARKELADSPRPLGRLESR</sequence>